<proteinExistence type="inferred from homology"/>
<evidence type="ECO:0000256" key="6">
    <source>
        <dbReference type="ARBA" id="ARBA00022813"/>
    </source>
</evidence>
<dbReference type="UniPathway" id="UPA00068">
    <property type="reaction ID" value="UER00106"/>
</dbReference>
<evidence type="ECO:0000256" key="8">
    <source>
        <dbReference type="ARBA" id="ARBA00023315"/>
    </source>
</evidence>
<evidence type="ECO:0000256" key="4">
    <source>
        <dbReference type="ARBA" id="ARBA00022605"/>
    </source>
</evidence>
<dbReference type="SUPFAM" id="SSF56266">
    <property type="entry name" value="DmpA/ArgJ-like"/>
    <property type="match status" value="1"/>
</dbReference>
<feature type="site" description="Involved in the stabilization of negative charge on the oxyanion by the formation of the oxyanion hole" evidence="10">
    <location>
        <position position="115"/>
    </location>
</feature>
<comment type="function">
    <text evidence="10">Catalyzes two activities which are involved in the cyclic version of arginine biosynthesis: the synthesis of N-acetylglutamate from glutamate and acetyl-CoA as the acetyl donor, and of ornithine by transacetylation between N(2)-acetylornithine and glutamate.</text>
</comment>
<evidence type="ECO:0000313" key="11">
    <source>
        <dbReference type="EMBL" id="CUM81030.1"/>
    </source>
</evidence>
<dbReference type="Pfam" id="PF01960">
    <property type="entry name" value="ArgJ"/>
    <property type="match status" value="1"/>
</dbReference>
<evidence type="ECO:0000256" key="1">
    <source>
        <dbReference type="ARBA" id="ARBA00006774"/>
    </source>
</evidence>
<sequence>MKIINAGVTAPKGFKCAGLRAGVKPGKTNKDMAMIVSEVPAKIAGTFTKNIVKAAPVLWGKKIVEEQEAVRAVVINTGIANACTGAQGYENVVTEAKEVAKLLDIKPEEVVVGSTGVIGQQLPMDVIKEGIKKLVPELKADRQSEEDASWAILTTDTKPKEAAVEVEVNGKTVTIAGMCKGSGMIHPNMGTMLGFITTDAAIDKALLLELQRELIEDTFNMVSVDGDTSTNDTVFVFANGMAENKEITEKDADYEAFREGLLYVNQSLAKQIAGDGEGCTRLFEVHVVGADSKENAKILSKSVVTSSLTKAAIYGKDANWGRILCALGYAGVDFDPVKVDISLKSADGVIEIVKDGIATDYSEDEATKVLSADAVTADIDVHNGEFEATAWGCDLTHDYVTINADYRS</sequence>
<dbReference type="InterPro" id="IPR016117">
    <property type="entry name" value="ArgJ-like_dom_sf"/>
</dbReference>
<dbReference type="InterPro" id="IPR002813">
    <property type="entry name" value="Arg_biosynth_ArgJ"/>
</dbReference>
<dbReference type="GO" id="GO:0005737">
    <property type="term" value="C:cytoplasm"/>
    <property type="evidence" value="ECO:0007669"/>
    <property type="project" value="UniProtKB-SubCell"/>
</dbReference>
<feature type="binding site" evidence="10">
    <location>
        <position position="408"/>
    </location>
    <ligand>
        <name>substrate</name>
    </ligand>
</feature>
<dbReference type="CDD" id="cd02152">
    <property type="entry name" value="OAT"/>
    <property type="match status" value="1"/>
</dbReference>
<feature type="binding site" evidence="10">
    <location>
        <position position="191"/>
    </location>
    <ligand>
        <name>substrate</name>
    </ligand>
</feature>
<dbReference type="EC" id="2.3.1.35" evidence="10"/>
<feature type="binding site" evidence="10">
    <location>
        <position position="277"/>
    </location>
    <ligand>
        <name>substrate</name>
    </ligand>
</feature>
<feature type="site" description="Involved in the stabilization of negative charge on the oxyanion by the formation of the oxyanion hole" evidence="10">
    <location>
        <position position="116"/>
    </location>
</feature>
<feature type="chain" id="PRO_5023209070" description="Arginine biosynthesis bifunctional protein ArgJ beta chain" evidence="10">
    <location>
        <begin position="191"/>
        <end position="408"/>
    </location>
</feature>
<dbReference type="PANTHER" id="PTHR23100:SF0">
    <property type="entry name" value="ARGININE BIOSYNTHESIS BIFUNCTIONAL PROTEIN ARGJ, MITOCHONDRIAL"/>
    <property type="match status" value="1"/>
</dbReference>
<dbReference type="Proteomes" id="UP000095598">
    <property type="component" value="Unassembled WGS sequence"/>
</dbReference>
<feature type="active site" description="Nucleophile" evidence="10">
    <location>
        <position position="191"/>
    </location>
</feature>
<organism evidence="11 12">
    <name type="scientific">Anaerostipes hadrus</name>
    <dbReference type="NCBI Taxonomy" id="649756"/>
    <lineage>
        <taxon>Bacteria</taxon>
        <taxon>Bacillati</taxon>
        <taxon>Bacillota</taxon>
        <taxon>Clostridia</taxon>
        <taxon>Lachnospirales</taxon>
        <taxon>Lachnospiraceae</taxon>
        <taxon>Anaerostipes</taxon>
    </lineage>
</organism>
<comment type="subcellular location">
    <subcellularLocation>
        <location evidence="10">Cytoplasm</location>
    </subcellularLocation>
</comment>
<dbReference type="Gene3D" id="3.60.70.12">
    <property type="entry name" value="L-amino peptidase D-ALA esterase/amidase"/>
    <property type="match status" value="1"/>
</dbReference>
<dbReference type="GO" id="GO:0004358">
    <property type="term" value="F:L-glutamate N-acetyltransferase activity, acting on acetyl-L-ornithine as donor"/>
    <property type="evidence" value="ECO:0007669"/>
    <property type="project" value="UniProtKB-UniRule"/>
</dbReference>
<comment type="pathway">
    <text evidence="10">Amino-acid biosynthesis; L-arginine biosynthesis; N(2)-acetyl-L-ornithine from L-glutamate: step 1/4.</text>
</comment>
<dbReference type="PANTHER" id="PTHR23100">
    <property type="entry name" value="ARGININE BIOSYNTHESIS BIFUNCTIONAL PROTEIN ARGJ"/>
    <property type="match status" value="1"/>
</dbReference>
<evidence type="ECO:0000256" key="5">
    <source>
        <dbReference type="ARBA" id="ARBA00022679"/>
    </source>
</evidence>
<evidence type="ECO:0000256" key="3">
    <source>
        <dbReference type="ARBA" id="ARBA00022571"/>
    </source>
</evidence>
<dbReference type="FunFam" id="3.10.20.340:FF:000001">
    <property type="entry name" value="Arginine biosynthesis bifunctional protein ArgJ, chloroplastic"/>
    <property type="match status" value="1"/>
</dbReference>
<evidence type="ECO:0000256" key="10">
    <source>
        <dbReference type="HAMAP-Rule" id="MF_01106"/>
    </source>
</evidence>
<keyword evidence="10" id="KW-0963">Cytoplasm</keyword>
<reference evidence="11 12" key="1">
    <citation type="submission" date="2015-09" db="EMBL/GenBank/DDBJ databases">
        <authorList>
            <consortium name="Pathogen Informatics"/>
        </authorList>
    </citation>
    <scope>NUCLEOTIDE SEQUENCE [LARGE SCALE GENOMIC DNA]</scope>
    <source>
        <strain evidence="11 12">2789STDY5608868</strain>
    </source>
</reference>
<evidence type="ECO:0000313" key="12">
    <source>
        <dbReference type="Proteomes" id="UP000095598"/>
    </source>
</evidence>
<keyword evidence="5 10" id="KW-0808">Transferase</keyword>
<feature type="binding site" evidence="10">
    <location>
        <position position="154"/>
    </location>
    <ligand>
        <name>substrate</name>
    </ligand>
</feature>
<dbReference type="GO" id="GO:0006592">
    <property type="term" value="P:ornithine biosynthetic process"/>
    <property type="evidence" value="ECO:0007669"/>
    <property type="project" value="TreeGrafter"/>
</dbReference>
<evidence type="ECO:0000256" key="2">
    <source>
        <dbReference type="ARBA" id="ARBA00011475"/>
    </source>
</evidence>
<comment type="similarity">
    <text evidence="1 10">Belongs to the ArgJ family.</text>
</comment>
<dbReference type="GO" id="GO:0006526">
    <property type="term" value="P:L-arginine biosynthetic process"/>
    <property type="evidence" value="ECO:0007669"/>
    <property type="project" value="UniProtKB-UniRule"/>
</dbReference>
<comment type="subunit">
    <text evidence="2 10">Heterotetramer of two alpha and two beta chains.</text>
</comment>
<dbReference type="EC" id="2.3.1.1" evidence="10"/>
<dbReference type="RefSeq" id="WP_055258002.1">
    <property type="nucleotide sequence ID" value="NZ_CYXT01000003.1"/>
</dbReference>
<feature type="site" description="Cleavage; by autolysis" evidence="10">
    <location>
        <begin position="190"/>
        <end position="191"/>
    </location>
</feature>
<comment type="catalytic activity">
    <reaction evidence="10">
        <text>L-glutamate + acetyl-CoA = N-acetyl-L-glutamate + CoA + H(+)</text>
        <dbReference type="Rhea" id="RHEA:24292"/>
        <dbReference type="ChEBI" id="CHEBI:15378"/>
        <dbReference type="ChEBI" id="CHEBI:29985"/>
        <dbReference type="ChEBI" id="CHEBI:44337"/>
        <dbReference type="ChEBI" id="CHEBI:57287"/>
        <dbReference type="ChEBI" id="CHEBI:57288"/>
        <dbReference type="EC" id="2.3.1.1"/>
    </reaction>
</comment>
<evidence type="ECO:0000256" key="9">
    <source>
        <dbReference type="ARBA" id="ARBA00049439"/>
    </source>
</evidence>
<comment type="pathway">
    <text evidence="10">Amino-acid biosynthesis; L-arginine biosynthesis; L-ornithine and N-acetyl-L-glutamate from L-glutamate and N(2)-acetyl-L-ornithine (cyclic): step 1/1.</text>
</comment>
<dbReference type="NCBIfam" id="NF003802">
    <property type="entry name" value="PRK05388.1"/>
    <property type="match status" value="1"/>
</dbReference>
<keyword evidence="8 10" id="KW-0012">Acyltransferase</keyword>
<dbReference type="NCBIfam" id="TIGR00120">
    <property type="entry name" value="ArgJ"/>
    <property type="match status" value="1"/>
</dbReference>
<keyword evidence="4 10" id="KW-0028">Amino-acid biosynthesis</keyword>
<dbReference type="Gene3D" id="3.30.2330.10">
    <property type="entry name" value="arginine biosynthesis bifunctional protein suprefamily"/>
    <property type="match status" value="1"/>
</dbReference>
<feature type="binding site" evidence="10">
    <location>
        <position position="180"/>
    </location>
    <ligand>
        <name>substrate</name>
    </ligand>
</feature>
<dbReference type="AlphaFoldDB" id="A0A173RSS4"/>
<accession>A0A173RSS4</accession>
<feature type="binding site" evidence="10">
    <location>
        <position position="403"/>
    </location>
    <ligand>
        <name>substrate</name>
    </ligand>
</feature>
<keyword evidence="6 10" id="KW-0068">Autocatalytic cleavage</keyword>
<keyword evidence="7 10" id="KW-0511">Multifunctional enzyme</keyword>
<dbReference type="EMBL" id="CYXT01000003">
    <property type="protein sequence ID" value="CUM81030.1"/>
    <property type="molecule type" value="Genomic_DNA"/>
</dbReference>
<feature type="chain" id="PRO_5023209071" description="Arginine biosynthesis bifunctional protein ArgJ alpha chain" evidence="10">
    <location>
        <begin position="1"/>
        <end position="190"/>
    </location>
</feature>
<name>A0A173RSS4_ANAHA</name>
<dbReference type="HAMAP" id="MF_01106">
    <property type="entry name" value="ArgJ"/>
    <property type="match status" value="1"/>
</dbReference>
<keyword evidence="3 10" id="KW-0055">Arginine biosynthesis</keyword>
<comment type="catalytic activity">
    <reaction evidence="9 10">
        <text>N(2)-acetyl-L-ornithine + L-glutamate = N-acetyl-L-glutamate + L-ornithine</text>
        <dbReference type="Rhea" id="RHEA:15349"/>
        <dbReference type="ChEBI" id="CHEBI:29985"/>
        <dbReference type="ChEBI" id="CHEBI:44337"/>
        <dbReference type="ChEBI" id="CHEBI:46911"/>
        <dbReference type="ChEBI" id="CHEBI:57805"/>
        <dbReference type="EC" id="2.3.1.35"/>
    </reaction>
</comment>
<dbReference type="Gene3D" id="3.10.20.340">
    <property type="entry name" value="ArgJ beta chain, C-terminal domain"/>
    <property type="match status" value="1"/>
</dbReference>
<gene>
    <name evidence="10 11" type="primary">argJ</name>
    <name evidence="11" type="ORF">ERS852425_00769</name>
</gene>
<protein>
    <recommendedName>
        <fullName evidence="10">Arginine biosynthesis bifunctional protein ArgJ</fullName>
    </recommendedName>
    <domain>
        <recommendedName>
            <fullName evidence="10">Glutamate N-acetyltransferase</fullName>
            <ecNumber evidence="10">2.3.1.35</ecNumber>
        </recommendedName>
        <alternativeName>
            <fullName evidence="10">Ornithine acetyltransferase</fullName>
            <shortName evidence="10">OATase</shortName>
        </alternativeName>
        <alternativeName>
            <fullName evidence="10">Ornithine transacetylase</fullName>
        </alternativeName>
    </domain>
    <domain>
        <recommendedName>
            <fullName evidence="10">Amino-acid acetyltransferase</fullName>
            <ecNumber evidence="10">2.3.1.1</ecNumber>
        </recommendedName>
        <alternativeName>
            <fullName evidence="10">N-acetylglutamate synthase</fullName>
            <shortName evidence="10">AGSase</shortName>
        </alternativeName>
    </domain>
    <component>
        <recommendedName>
            <fullName evidence="10">Arginine biosynthesis bifunctional protein ArgJ alpha chain</fullName>
        </recommendedName>
    </component>
    <component>
        <recommendedName>
            <fullName evidence="10">Arginine biosynthesis bifunctional protein ArgJ beta chain</fullName>
        </recommendedName>
    </component>
</protein>
<dbReference type="GO" id="GO:0004042">
    <property type="term" value="F:L-glutamate N-acetyltransferase activity"/>
    <property type="evidence" value="ECO:0007669"/>
    <property type="project" value="UniProtKB-UniRule"/>
</dbReference>
<dbReference type="FunFam" id="3.60.70.12:FF:000001">
    <property type="entry name" value="Arginine biosynthesis bifunctional protein ArgJ, chloroplastic"/>
    <property type="match status" value="1"/>
</dbReference>
<evidence type="ECO:0000256" key="7">
    <source>
        <dbReference type="ARBA" id="ARBA00023268"/>
    </source>
</evidence>
<dbReference type="InterPro" id="IPR042195">
    <property type="entry name" value="ArgJ_beta_C"/>
</dbReference>